<protein>
    <submittedName>
        <fullName evidence="2">Uncharacterized protein</fullName>
    </submittedName>
</protein>
<gene>
    <name evidence="2" type="ORF">PCOS0759_LOCUS9367</name>
</gene>
<sequence length="588" mass="68478">MSKPPLQFHPSTTTKFPLQLLECLSKSELFKDDESLSESTKHNCDNASSTPVNLPIDFQWKPNPILKNKDKYFEFVIRDKDSYWIFKRRDQDEKQDEGSQSIDCAQSLTPSDPSQHNSSISEQEKQRWLHYEQLGKSYKLKLIHGLIDHPAAMLFFKNNNKYTSWKRLFARHFLCQQAEIELTEHKCRGFLTDNTTQAMSSEVLTLSSNVKKRKSRGRSSDFSFSMGSLTANQSDMQAMDMQKNKSSNRTGSVRIELEKSEDGVYHVIQRSKLLVRMAELFSLDANDIEEGDGHTDNSKSVNNPRLFTIHGAEFSTHQMARPFFADCLFFLKRKDGKDIRTTYSKDSDSRLIQNLEVWRDAEHLWSRMVISPTQKYVLDSRRLYLFYLVLFSLLFQSMRDEQIEVPVLHFHQKRQWIFEREAFSIQVAAYRTVLSQHNYSFKGIVFVGKNDKDCMWFSQIFDQKLRSSLLCPVIFIRNKNPLEVTSELCRGTNMRIGLVNDGQYRFGTAHAFDPPTIPRDHDAEFETFLAHFSSAFFALTPELNPQIFEQTHQYTHEGIIKPLIGGVPEKDMRSFLEETLQFMLTIEK</sequence>
<dbReference type="AlphaFoldDB" id="A0A7S1KWD6"/>
<feature type="region of interest" description="Disordered" evidence="1">
    <location>
        <begin position="91"/>
        <end position="122"/>
    </location>
</feature>
<organism evidence="2">
    <name type="scientific">Percolomonas cosmopolitus</name>
    <dbReference type="NCBI Taxonomy" id="63605"/>
    <lineage>
        <taxon>Eukaryota</taxon>
        <taxon>Discoba</taxon>
        <taxon>Heterolobosea</taxon>
        <taxon>Tetramitia</taxon>
        <taxon>Eutetramitia</taxon>
        <taxon>Percolomonadidae</taxon>
        <taxon>Percolomonas</taxon>
    </lineage>
</organism>
<evidence type="ECO:0000256" key="1">
    <source>
        <dbReference type="SAM" id="MobiDB-lite"/>
    </source>
</evidence>
<dbReference type="EMBL" id="HBGD01011351">
    <property type="protein sequence ID" value="CAD9086113.1"/>
    <property type="molecule type" value="Transcribed_RNA"/>
</dbReference>
<feature type="compositionally biased region" description="Polar residues" evidence="1">
    <location>
        <begin position="98"/>
        <end position="121"/>
    </location>
</feature>
<reference evidence="2" key="1">
    <citation type="submission" date="2021-01" db="EMBL/GenBank/DDBJ databases">
        <authorList>
            <person name="Corre E."/>
            <person name="Pelletier E."/>
            <person name="Niang G."/>
            <person name="Scheremetjew M."/>
            <person name="Finn R."/>
            <person name="Kale V."/>
            <person name="Holt S."/>
            <person name="Cochrane G."/>
            <person name="Meng A."/>
            <person name="Brown T."/>
            <person name="Cohen L."/>
        </authorList>
    </citation>
    <scope>NUCLEOTIDE SEQUENCE</scope>
    <source>
        <strain evidence="2">WS</strain>
    </source>
</reference>
<accession>A0A7S1KWD6</accession>
<evidence type="ECO:0000313" key="2">
    <source>
        <dbReference type="EMBL" id="CAD9086113.1"/>
    </source>
</evidence>
<name>A0A7S1KWD6_9EUKA</name>
<proteinExistence type="predicted"/>